<dbReference type="STRING" id="1122247.GCA_000379865_04455"/>
<accession>K5B910</accession>
<dbReference type="Proteomes" id="UP000006265">
    <property type="component" value="Unassembled WGS sequence"/>
</dbReference>
<dbReference type="InterPro" id="IPR029069">
    <property type="entry name" value="HotDog_dom_sf"/>
</dbReference>
<reference evidence="1 2" key="1">
    <citation type="journal article" date="2012" name="J. Bacteriol.">
        <title>Genome sequence of Mycobacterium hassiacum DSM 44199, a rare source of heat-stable mycobacterial proteins.</title>
        <authorList>
            <person name="Tiago I."/>
            <person name="Maranha A."/>
            <person name="Mendes V."/>
            <person name="Alarico S."/>
            <person name="Moynihan P.J."/>
            <person name="Clarke A.J."/>
            <person name="Macedo-Ribeiro S."/>
            <person name="Pereira P.J."/>
            <person name="Empadinhas N."/>
        </authorList>
    </citation>
    <scope>NUCLEOTIDE SEQUENCE [LARGE SCALE GENOMIC DNA]</scope>
    <source>
        <strain evidence="2">DSM 44199 / CIP 105218 / JCM 12690 / 3849</strain>
    </source>
</reference>
<dbReference type="RefSeq" id="WP_005625984.1">
    <property type="nucleotide sequence ID" value="NZ_AMRA01000037.1"/>
</dbReference>
<dbReference type="eggNOG" id="ENOG5031MTR">
    <property type="taxonomic scope" value="Bacteria"/>
</dbReference>
<sequence length="268" mass="27902">MGVELDTAAYGVWAQTVDELMSYRYLGCRSVLGEGFDAVGRMRVRSDMRSGDGLLAAPVAIAMLDTAGIAVDRHRQLALTHVAVHLAGPAPGVGAIEVHGSLTRQSRSQVFTEARIVDADHPGRVLGVGTADWTVIAPTGSGFEYIDPGAGVPDSPDLPPLAAAYGAQRRDDGRYVIEALTPKLGGLMLHHGPILVTAEAAARDAAGPAARVDSLDLRIVKAGRKGPFVTSATVAADAGGSVLVRTRMHRDGDENNVVATAVVRATRG</sequence>
<protein>
    <submittedName>
        <fullName evidence="1">Uncharacterized protein</fullName>
    </submittedName>
</protein>
<gene>
    <name evidence="1" type="ORF">C731_1413</name>
</gene>
<evidence type="ECO:0000313" key="1">
    <source>
        <dbReference type="EMBL" id="EKF24633.1"/>
    </source>
</evidence>
<dbReference type="SUPFAM" id="SSF54637">
    <property type="entry name" value="Thioesterase/thiol ester dehydrase-isomerase"/>
    <property type="match status" value="1"/>
</dbReference>
<keyword evidence="2" id="KW-1185">Reference proteome</keyword>
<organism evidence="1 2">
    <name type="scientific">Mycolicibacterium hassiacum (strain DSM 44199 / CIP 105218 / JCM 12690 / 3849)</name>
    <name type="common">Mycobacterium hassiacum</name>
    <dbReference type="NCBI Taxonomy" id="1122247"/>
    <lineage>
        <taxon>Bacteria</taxon>
        <taxon>Bacillati</taxon>
        <taxon>Actinomycetota</taxon>
        <taxon>Actinomycetes</taxon>
        <taxon>Mycobacteriales</taxon>
        <taxon>Mycobacteriaceae</taxon>
        <taxon>Mycolicibacterium</taxon>
    </lineage>
</organism>
<evidence type="ECO:0000313" key="2">
    <source>
        <dbReference type="Proteomes" id="UP000006265"/>
    </source>
</evidence>
<dbReference type="EMBL" id="AMRA01000037">
    <property type="protein sequence ID" value="EKF24633.1"/>
    <property type="molecule type" value="Genomic_DNA"/>
</dbReference>
<dbReference type="Gene3D" id="3.10.129.10">
    <property type="entry name" value="Hotdog Thioesterase"/>
    <property type="match status" value="1"/>
</dbReference>
<proteinExistence type="predicted"/>
<dbReference type="AlphaFoldDB" id="K5B910"/>
<dbReference type="PATRIC" id="fig|1122247.3.peg.1358"/>
<comment type="caution">
    <text evidence="1">The sequence shown here is derived from an EMBL/GenBank/DDBJ whole genome shotgun (WGS) entry which is preliminary data.</text>
</comment>
<name>K5B910_MYCHD</name>
<dbReference type="OrthoDB" id="4707943at2"/>